<evidence type="ECO:0000313" key="1">
    <source>
        <dbReference type="EMBL" id="PIU75252.1"/>
    </source>
</evidence>
<name>A0A2M7AXA5_9BACT</name>
<protein>
    <submittedName>
        <fullName evidence="1">Uncharacterized protein</fullName>
    </submittedName>
</protein>
<comment type="caution">
    <text evidence="1">The sequence shown here is derived from an EMBL/GenBank/DDBJ whole genome shotgun (WGS) entry which is preliminary data.</text>
</comment>
<reference evidence="2" key="1">
    <citation type="submission" date="2017-09" db="EMBL/GenBank/DDBJ databases">
        <title>Depth-based differentiation of microbial function through sediment-hosted aquifers and enrichment of novel symbionts in the deep terrestrial subsurface.</title>
        <authorList>
            <person name="Probst A.J."/>
            <person name="Ladd B."/>
            <person name="Jarett J.K."/>
            <person name="Geller-Mcgrath D.E."/>
            <person name="Sieber C.M.K."/>
            <person name="Emerson J.B."/>
            <person name="Anantharaman K."/>
            <person name="Thomas B.C."/>
            <person name="Malmstrom R."/>
            <person name="Stieglmeier M."/>
            <person name="Klingl A."/>
            <person name="Woyke T."/>
            <person name="Ryan C.M."/>
            <person name="Banfield J.F."/>
        </authorList>
    </citation>
    <scope>NUCLEOTIDE SEQUENCE [LARGE SCALE GENOMIC DNA]</scope>
</reference>
<dbReference type="AlphaFoldDB" id="A0A2M7AXA5"/>
<sequence>MLNHQWSFFVFGPPFAIFGGRIFRRVQGFQRALAELIDRGLFYTTVYAACGYDSFFVSSYAPPAICDVGLFENYHRVRLFGREILVRRTIRRSRLNSLGKSRRTILPFIFSSF</sequence>
<dbReference type="EMBL" id="PEVY01000038">
    <property type="protein sequence ID" value="PIU75252.1"/>
    <property type="molecule type" value="Genomic_DNA"/>
</dbReference>
<evidence type="ECO:0000313" key="2">
    <source>
        <dbReference type="Proteomes" id="UP000228775"/>
    </source>
</evidence>
<dbReference type="Proteomes" id="UP000228775">
    <property type="component" value="Unassembled WGS sequence"/>
</dbReference>
<accession>A0A2M7AXA5</accession>
<proteinExistence type="predicted"/>
<gene>
    <name evidence="1" type="ORF">COS76_01755</name>
</gene>
<organism evidence="1 2">
    <name type="scientific">Candidatus Portnoybacteria bacterium CG06_land_8_20_14_3_00_39_12</name>
    <dbReference type="NCBI Taxonomy" id="1974809"/>
    <lineage>
        <taxon>Bacteria</taxon>
        <taxon>Candidatus Portnoyibacteriota</taxon>
    </lineage>
</organism>